<keyword evidence="2" id="KW-1185">Reference proteome</keyword>
<dbReference type="AlphaFoldDB" id="A0A183TIV8"/>
<reference evidence="3" key="1">
    <citation type="submission" date="2016-06" db="UniProtKB">
        <authorList>
            <consortium name="WormBaseParasite"/>
        </authorList>
    </citation>
    <scope>IDENTIFICATION</scope>
</reference>
<dbReference type="PANTHER" id="PTHR19446">
    <property type="entry name" value="REVERSE TRANSCRIPTASES"/>
    <property type="match status" value="1"/>
</dbReference>
<accession>A0A183TIV8</accession>
<evidence type="ECO:0000313" key="3">
    <source>
        <dbReference type="WBParaSite" id="SSLN_0001703001-mRNA-1"/>
    </source>
</evidence>
<organism evidence="3">
    <name type="scientific">Schistocephalus solidus</name>
    <name type="common">Tapeworm</name>
    <dbReference type="NCBI Taxonomy" id="70667"/>
    <lineage>
        <taxon>Eukaryota</taxon>
        <taxon>Metazoa</taxon>
        <taxon>Spiralia</taxon>
        <taxon>Lophotrochozoa</taxon>
        <taxon>Platyhelminthes</taxon>
        <taxon>Cestoda</taxon>
        <taxon>Eucestoda</taxon>
        <taxon>Diphyllobothriidea</taxon>
        <taxon>Diphyllobothriidae</taxon>
        <taxon>Schistocephalus</taxon>
    </lineage>
</organism>
<dbReference type="WBParaSite" id="SSLN_0001703001-mRNA-1">
    <property type="protein sequence ID" value="SSLN_0001703001-mRNA-1"/>
    <property type="gene ID" value="SSLN_0001703001"/>
</dbReference>
<evidence type="ECO:0000313" key="2">
    <source>
        <dbReference type="Proteomes" id="UP000275846"/>
    </source>
</evidence>
<protein>
    <submittedName>
        <fullName evidence="3">Reverse transcriptase domain-containing protein</fullName>
    </submittedName>
</protein>
<proteinExistence type="predicted"/>
<evidence type="ECO:0000313" key="1">
    <source>
        <dbReference type="EMBL" id="VDM02792.1"/>
    </source>
</evidence>
<name>A0A183TIV8_SCHSO</name>
<dbReference type="EMBL" id="UYSU01041043">
    <property type="protein sequence ID" value="VDM02792.1"/>
    <property type="molecule type" value="Genomic_DNA"/>
</dbReference>
<dbReference type="Proteomes" id="UP000275846">
    <property type="component" value="Unassembled WGS sequence"/>
</dbReference>
<dbReference type="OrthoDB" id="6241411at2759"/>
<sequence length="334" mass="38613">MTSSDAAKDKFYENLLALLANVPKEDNCNDNGLLLRTCAEHRLLLTNTFFRLQTRTKATWMRPRSRRWHLLDYDLVWRRDRQDVLVTKVIRDADGWTDHCFNGLHKAYMDLRTDATKATFFRCRRLVQQRLREMQDAWMLRKAEEIQGSVLNGSAASSDAGIDRLPQLDTNNDLDLQPSLRETIWAVLTISSGEAPRSVVIPLNVYKHGGPRLMAELTTLFQEMWRQGQVPQDFKDVTIVHLYKRNWNWQLCDNHRGISLLIIAGKIFTRILINQLNGHLEQGLLPESQCGFRRHRGTTDIIFATRQLQEKCQEMRTHLHTTFLSGSAHCASAS</sequence>
<gene>
    <name evidence="1" type="ORF">SSLN_LOCUS16406</name>
</gene>
<reference evidence="1 2" key="2">
    <citation type="submission" date="2018-11" db="EMBL/GenBank/DDBJ databases">
        <authorList>
            <consortium name="Pathogen Informatics"/>
        </authorList>
    </citation>
    <scope>NUCLEOTIDE SEQUENCE [LARGE SCALE GENOMIC DNA]</scope>
    <source>
        <strain evidence="1 2">NST_G2</strain>
    </source>
</reference>